<organism evidence="1">
    <name type="scientific">marine sediment metagenome</name>
    <dbReference type="NCBI Taxonomy" id="412755"/>
    <lineage>
        <taxon>unclassified sequences</taxon>
        <taxon>metagenomes</taxon>
        <taxon>ecological metagenomes</taxon>
    </lineage>
</organism>
<gene>
    <name evidence="1" type="ORF">S01H1_42316</name>
</gene>
<dbReference type="SUPFAM" id="SSF52540">
    <property type="entry name" value="P-loop containing nucleoside triphosphate hydrolases"/>
    <property type="match status" value="1"/>
</dbReference>
<sequence length="127" mass="14308">IRLLLNFESDGRPAMTLLLIGQTSLLPALERMPQLEERLALKCLLRPFTEQETVDYVTHRLQVAGATRSIFEPDALQTLHMLTHGVARQINRLCDLSLLIGFAEERQTLSAANLESVCRELVEVVPE</sequence>
<evidence type="ECO:0008006" key="2">
    <source>
        <dbReference type="Google" id="ProtNLM"/>
    </source>
</evidence>
<dbReference type="InterPro" id="IPR052026">
    <property type="entry name" value="ExeA_AAA_ATPase_DNA-bind"/>
</dbReference>
<proteinExistence type="predicted"/>
<feature type="non-terminal residue" evidence="1">
    <location>
        <position position="1"/>
    </location>
</feature>
<evidence type="ECO:0000313" key="1">
    <source>
        <dbReference type="EMBL" id="GAG05777.1"/>
    </source>
</evidence>
<protein>
    <recommendedName>
        <fullName evidence="2">AAA family ATPase</fullName>
    </recommendedName>
</protein>
<dbReference type="EMBL" id="BARS01026901">
    <property type="protein sequence ID" value="GAG05777.1"/>
    <property type="molecule type" value="Genomic_DNA"/>
</dbReference>
<dbReference type="PANTHER" id="PTHR35894:SF1">
    <property type="entry name" value="PHOSPHORIBULOKINASE _ URIDINE KINASE FAMILY"/>
    <property type="match status" value="1"/>
</dbReference>
<comment type="caution">
    <text evidence="1">The sequence shown here is derived from an EMBL/GenBank/DDBJ whole genome shotgun (WGS) entry which is preliminary data.</text>
</comment>
<dbReference type="InterPro" id="IPR027417">
    <property type="entry name" value="P-loop_NTPase"/>
</dbReference>
<name>X0V2X2_9ZZZZ</name>
<reference evidence="1" key="1">
    <citation type="journal article" date="2014" name="Front. Microbiol.">
        <title>High frequency of phylogenetically diverse reductive dehalogenase-homologous genes in deep subseafloor sedimentary metagenomes.</title>
        <authorList>
            <person name="Kawai M."/>
            <person name="Futagami T."/>
            <person name="Toyoda A."/>
            <person name="Takaki Y."/>
            <person name="Nishi S."/>
            <person name="Hori S."/>
            <person name="Arai W."/>
            <person name="Tsubouchi T."/>
            <person name="Morono Y."/>
            <person name="Uchiyama I."/>
            <person name="Ito T."/>
            <person name="Fujiyama A."/>
            <person name="Inagaki F."/>
            <person name="Takami H."/>
        </authorList>
    </citation>
    <scope>NUCLEOTIDE SEQUENCE</scope>
    <source>
        <strain evidence="1">Expedition CK06-06</strain>
    </source>
</reference>
<dbReference type="PANTHER" id="PTHR35894">
    <property type="entry name" value="GENERAL SECRETION PATHWAY PROTEIN A-RELATED"/>
    <property type="match status" value="1"/>
</dbReference>
<accession>X0V2X2</accession>
<dbReference type="AlphaFoldDB" id="X0V2X2"/>